<dbReference type="SUPFAM" id="SSF48008">
    <property type="entry name" value="GntR ligand-binding domain-like"/>
    <property type="match status" value="1"/>
</dbReference>
<evidence type="ECO:0000313" key="6">
    <source>
        <dbReference type="Proteomes" id="UP000051845"/>
    </source>
</evidence>
<accession>A0A0R2BJ82</accession>
<dbReference type="PANTHER" id="PTHR43537:SF24">
    <property type="entry name" value="GLUCONATE OPERON TRANSCRIPTIONAL REPRESSOR"/>
    <property type="match status" value="1"/>
</dbReference>
<dbReference type="PROSITE" id="PS50949">
    <property type="entry name" value="HTH_GNTR"/>
    <property type="match status" value="1"/>
</dbReference>
<dbReference type="PANTHER" id="PTHR43537">
    <property type="entry name" value="TRANSCRIPTIONAL REGULATOR, GNTR FAMILY"/>
    <property type="match status" value="1"/>
</dbReference>
<comment type="caution">
    <text evidence="5">The sequence shown here is derived from an EMBL/GenBank/DDBJ whole genome shotgun (WGS) entry which is preliminary data.</text>
</comment>
<organism evidence="5 6">
    <name type="scientific">Secundilactobacillus collinoides DSM 20515 = JCM 1123</name>
    <dbReference type="NCBI Taxonomy" id="1423733"/>
    <lineage>
        <taxon>Bacteria</taxon>
        <taxon>Bacillati</taxon>
        <taxon>Bacillota</taxon>
        <taxon>Bacilli</taxon>
        <taxon>Lactobacillales</taxon>
        <taxon>Lactobacillaceae</taxon>
        <taxon>Secundilactobacillus</taxon>
    </lineage>
</organism>
<gene>
    <name evidence="5" type="ORF">FC82_GL003140</name>
</gene>
<dbReference type="GO" id="GO:0003700">
    <property type="term" value="F:DNA-binding transcription factor activity"/>
    <property type="evidence" value="ECO:0007669"/>
    <property type="project" value="InterPro"/>
</dbReference>
<dbReference type="SUPFAM" id="SSF46785">
    <property type="entry name" value="Winged helix' DNA-binding domain"/>
    <property type="match status" value="1"/>
</dbReference>
<evidence type="ECO:0000256" key="1">
    <source>
        <dbReference type="ARBA" id="ARBA00023015"/>
    </source>
</evidence>
<dbReference type="InterPro" id="IPR000524">
    <property type="entry name" value="Tscrpt_reg_HTH_GntR"/>
</dbReference>
<evidence type="ECO:0000256" key="3">
    <source>
        <dbReference type="ARBA" id="ARBA00023163"/>
    </source>
</evidence>
<dbReference type="Pfam" id="PF07729">
    <property type="entry name" value="FCD"/>
    <property type="match status" value="1"/>
</dbReference>
<dbReference type="GO" id="GO:0003677">
    <property type="term" value="F:DNA binding"/>
    <property type="evidence" value="ECO:0007669"/>
    <property type="project" value="UniProtKB-KW"/>
</dbReference>
<reference evidence="5 6" key="1">
    <citation type="journal article" date="2015" name="Genome Announc.">
        <title>Expanding the biotechnology potential of lactobacilli through comparative genomics of 213 strains and associated genera.</title>
        <authorList>
            <person name="Sun Z."/>
            <person name="Harris H.M."/>
            <person name="McCann A."/>
            <person name="Guo C."/>
            <person name="Argimon S."/>
            <person name="Zhang W."/>
            <person name="Yang X."/>
            <person name="Jeffery I.B."/>
            <person name="Cooney J.C."/>
            <person name="Kagawa T.F."/>
            <person name="Liu W."/>
            <person name="Song Y."/>
            <person name="Salvetti E."/>
            <person name="Wrobel A."/>
            <person name="Rasinkangas P."/>
            <person name="Parkhill J."/>
            <person name="Rea M.C."/>
            <person name="O'Sullivan O."/>
            <person name="Ritari J."/>
            <person name="Douillard F.P."/>
            <person name="Paul Ross R."/>
            <person name="Yang R."/>
            <person name="Briner A.E."/>
            <person name="Felis G.E."/>
            <person name="de Vos W.M."/>
            <person name="Barrangou R."/>
            <person name="Klaenhammer T.R."/>
            <person name="Caufield P.W."/>
            <person name="Cui Y."/>
            <person name="Zhang H."/>
            <person name="O'Toole P.W."/>
        </authorList>
    </citation>
    <scope>NUCLEOTIDE SEQUENCE [LARGE SCALE GENOMIC DNA]</scope>
    <source>
        <strain evidence="5 6">DSM 20515</strain>
    </source>
</reference>
<keyword evidence="1" id="KW-0805">Transcription regulation</keyword>
<keyword evidence="3" id="KW-0804">Transcription</keyword>
<dbReference type="SMART" id="SM00345">
    <property type="entry name" value="HTH_GNTR"/>
    <property type="match status" value="1"/>
</dbReference>
<evidence type="ECO:0000256" key="2">
    <source>
        <dbReference type="ARBA" id="ARBA00023125"/>
    </source>
</evidence>
<sequence>MTMAEQSKLAQTLRAYKTKAQGTSLTQKAYWILLTAIRELTLQPGKSFLEREIVDLLEMSRTPIHEALIRLEVEGWITIIPRKGFTVAPILEATITEISQISESLDGLAAQLAAENMANQDIAQLEMEITLQEKAMYDNDLKEYVNIDQKFHQLIINQVSNNRLKTLIGSYSDQLYRARLYTINDRQFPMHSIQEHRAIVAALQIKDGSAARQLMEFHRERGGKEIAHIIQQKAAGNNANANQD</sequence>
<dbReference type="Proteomes" id="UP000051845">
    <property type="component" value="Unassembled WGS sequence"/>
</dbReference>
<dbReference type="InterPro" id="IPR008920">
    <property type="entry name" value="TF_FadR/GntR_C"/>
</dbReference>
<dbReference type="Pfam" id="PF00392">
    <property type="entry name" value="GntR"/>
    <property type="match status" value="1"/>
</dbReference>
<dbReference type="EMBL" id="AYYR01000009">
    <property type="protein sequence ID" value="KRM77764.1"/>
    <property type="molecule type" value="Genomic_DNA"/>
</dbReference>
<evidence type="ECO:0000259" key="4">
    <source>
        <dbReference type="PROSITE" id="PS50949"/>
    </source>
</evidence>
<dbReference type="PATRIC" id="fig|1423733.4.peg.3264"/>
<keyword evidence="2" id="KW-0238">DNA-binding</keyword>
<protein>
    <submittedName>
        <fullName evidence="5">Transcriptional regulator, GntR family protein</fullName>
    </submittedName>
</protein>
<dbReference type="InterPro" id="IPR036390">
    <property type="entry name" value="WH_DNA-bd_sf"/>
</dbReference>
<dbReference type="AlphaFoldDB" id="A0A0R2BJ82"/>
<feature type="domain" description="HTH gntR-type" evidence="4">
    <location>
        <begin position="23"/>
        <end position="90"/>
    </location>
</feature>
<dbReference type="SMART" id="SM00895">
    <property type="entry name" value="FCD"/>
    <property type="match status" value="1"/>
</dbReference>
<dbReference type="Gene3D" id="1.10.10.10">
    <property type="entry name" value="Winged helix-like DNA-binding domain superfamily/Winged helix DNA-binding domain"/>
    <property type="match status" value="1"/>
</dbReference>
<dbReference type="Gene3D" id="1.20.120.530">
    <property type="entry name" value="GntR ligand-binding domain-like"/>
    <property type="match status" value="1"/>
</dbReference>
<dbReference type="InterPro" id="IPR011711">
    <property type="entry name" value="GntR_C"/>
</dbReference>
<proteinExistence type="predicted"/>
<evidence type="ECO:0000313" key="5">
    <source>
        <dbReference type="EMBL" id="KRM77764.1"/>
    </source>
</evidence>
<name>A0A0R2BJ82_SECCO</name>
<dbReference type="RefSeq" id="WP_054759104.1">
    <property type="nucleotide sequence ID" value="NZ_BBEQ01000003.1"/>
</dbReference>
<dbReference type="InterPro" id="IPR036388">
    <property type="entry name" value="WH-like_DNA-bd_sf"/>
</dbReference>